<keyword evidence="11" id="KW-1185">Reference proteome</keyword>
<evidence type="ECO:0000256" key="5">
    <source>
        <dbReference type="ARBA" id="ARBA00022825"/>
    </source>
</evidence>
<dbReference type="PROSITE" id="PS51829">
    <property type="entry name" value="P_HOMO_B"/>
    <property type="match status" value="1"/>
</dbReference>
<dbReference type="PRINTS" id="PR00723">
    <property type="entry name" value="SUBTILISIN"/>
</dbReference>
<keyword evidence="6" id="KW-0106">Calcium</keyword>
<dbReference type="InterPro" id="IPR002884">
    <property type="entry name" value="P_dom"/>
</dbReference>
<dbReference type="CDD" id="cd04059">
    <property type="entry name" value="Peptidases_S8_Protein_convertases_Kexins_Furin-like"/>
    <property type="match status" value="1"/>
</dbReference>
<dbReference type="InterPro" id="IPR036852">
    <property type="entry name" value="Peptidase_S8/S53_dom_sf"/>
</dbReference>
<feature type="domain" description="P/Homo B" evidence="9">
    <location>
        <begin position="501"/>
        <end position="640"/>
    </location>
</feature>
<dbReference type="PANTHER" id="PTHR42884:SF14">
    <property type="entry name" value="NEUROENDOCRINE CONVERTASE 1"/>
    <property type="match status" value="1"/>
</dbReference>
<organism evidence="10 11">
    <name type="scientific">Ruixingdingia sedimenti</name>
    <dbReference type="NCBI Taxonomy" id="3073604"/>
    <lineage>
        <taxon>Bacteria</taxon>
        <taxon>Pseudomonadati</taxon>
        <taxon>Pseudomonadota</taxon>
        <taxon>Alphaproteobacteria</taxon>
        <taxon>Rhodobacterales</taxon>
        <taxon>Paracoccaceae</taxon>
        <taxon>Ruixingdingia</taxon>
    </lineage>
</organism>
<evidence type="ECO:0000256" key="2">
    <source>
        <dbReference type="ARBA" id="ARBA00022670"/>
    </source>
</evidence>
<dbReference type="PROSITE" id="PS00138">
    <property type="entry name" value="SUBTILASE_SER"/>
    <property type="match status" value="1"/>
</dbReference>
<evidence type="ECO:0000256" key="6">
    <source>
        <dbReference type="ARBA" id="ARBA00022837"/>
    </source>
</evidence>
<feature type="region of interest" description="Disordered" evidence="8">
    <location>
        <begin position="1"/>
        <end position="57"/>
    </location>
</feature>
<dbReference type="PROSITE" id="PS51892">
    <property type="entry name" value="SUBTILASE"/>
    <property type="match status" value="1"/>
</dbReference>
<evidence type="ECO:0000259" key="9">
    <source>
        <dbReference type="PROSITE" id="PS51829"/>
    </source>
</evidence>
<keyword evidence="2 7" id="KW-0645">Protease</keyword>
<comment type="caution">
    <text evidence="10">The sequence shown here is derived from an EMBL/GenBank/DDBJ whole genome shotgun (WGS) entry which is preliminary data.</text>
</comment>
<dbReference type="Gene3D" id="2.150.10.10">
    <property type="entry name" value="Serralysin-like metalloprotease, C-terminal"/>
    <property type="match status" value="5"/>
</dbReference>
<feature type="active site" description="Charge relay system" evidence="7">
    <location>
        <position position="215"/>
    </location>
</feature>
<feature type="active site" description="Charge relay system" evidence="7">
    <location>
        <position position="409"/>
    </location>
</feature>
<dbReference type="EMBL" id="JAVKPH010000026">
    <property type="protein sequence ID" value="MDR5654446.1"/>
    <property type="molecule type" value="Genomic_DNA"/>
</dbReference>
<dbReference type="Pfam" id="PF00082">
    <property type="entry name" value="Peptidase_S8"/>
    <property type="match status" value="1"/>
</dbReference>
<feature type="compositionally biased region" description="Basic and acidic residues" evidence="8">
    <location>
        <begin position="21"/>
        <end position="34"/>
    </location>
</feature>
<dbReference type="Pfam" id="PF01483">
    <property type="entry name" value="P_proprotein"/>
    <property type="match status" value="1"/>
</dbReference>
<gene>
    <name evidence="10" type="ORF">RGD00_17680</name>
</gene>
<dbReference type="InterPro" id="IPR018511">
    <property type="entry name" value="Hemolysin-typ_Ca-bd_CS"/>
</dbReference>
<evidence type="ECO:0000256" key="4">
    <source>
        <dbReference type="ARBA" id="ARBA00022801"/>
    </source>
</evidence>
<dbReference type="PANTHER" id="PTHR42884">
    <property type="entry name" value="PROPROTEIN CONVERTASE SUBTILISIN/KEXIN-RELATED"/>
    <property type="match status" value="1"/>
</dbReference>
<dbReference type="RefSeq" id="WP_310458603.1">
    <property type="nucleotide sequence ID" value="NZ_JAVKPH010000026.1"/>
</dbReference>
<sequence length="1360" mass="137788">MSIHQIPGQPADQDAILPETARARPDDAAPRPQDDLTATAAAAAEADPALDDEQTAAGGARAAAAAGLSPADAAADVLVLAAAPPRAGQGAEAAALPALGAGLLIPEAPLAEGPAGKAGDAPADPGAWIDRREYIPDDPLFASQWHLRNTAAGQLDLNLTRVWDDYTGAGVFVAVGDDGVDRTHEDLAGNYSTARDWDFADGDTDASPALAADMHGTAVAGIIGANDNAVGGVGVAFGANIFGFRLNFNSGTNDDFLNNMIASTSYASGTAGGGSYQADVVNMSYGTSGTSVFFDSVYNQALMAQVNAAFNAGVVSGRGGLGTIYVASAGNGRVQNLDSAATSWKANPVTIEVAAVLRDGFVSSYSAHGANVLVSAFGSPIPGEIVTTDRTGSAGYSSGNYTSSFNGTSAAAPQISGVVAVMLEANSGLGWRDVQSILALSARHVGTAIGGGISGNEEYAWQFNNAGHWNGGGMHFSNDYGFGLADALAAVRLAEVWTRIGTAQTSSNRFSAVEDLINAAETIDGVVYGGDTNATSGSESYTWSEGTNVRIEHVTIELDLQTTYIGDLVITITSPNGTTHQVINNIGGSLDLNQRYLFSTNAFWGETSAGQWTVTITDSFGGDELILYDLDFAAWGSTVSTADHFILTNEFSDYAGTFGHGTSFDGGAGVDTLNTVAVTSSVLIDLLNNSGTVDGVAISNSDIQQVFTGDGNDTIIGDDFSTLLDGGRGNDDIAGGSGNETLYGGAGNDTLSGRGGLDVMYGGNGSDTFHYVNGQGALYGEALYGGAGTDRLLVQGAGTFDFGAGSNGFDVDSIEKIEFYAESNTSKTIVLSNKELDSSSEFATNLLIDGNYNLGADDTIIVNVDFGNNLDISGWLFQDWFRDSVNQDLIIINGNSVANLIQATSQADSIFGGGGNDTIHGNDGNDTIEGGLGGDSIYGGGGDDVVLGDGSIDGDMYDGGAGIDTYDVSHRSWAVDVTIDLAAGIWSYSAGSEQVLNFENISGSNNLAGTVETLRGNSAANLINGNGGADRIEGGSGADTLYGGAGSDTIDGGSGGDQINGGGGNDLVIGDSSINGDVYDGGGGVDTYDVSHMSWVVDVTIDLAAGIWSYSAGSEQVLNFENINGSNNFSGTVETLRGNNAANLINGNGGADSILGGGGSDLLRGGAGADTLSGEGDDDALYGGADNDLLFGGQGEDLLRGEAGNDTLRGGGIRDLLYGGAQADLLQGDGGNDLLVGGGGADTLHGGEGNDRLVGGTGKDVLFGGAGADQFVFRSAAEAGAGGGRDVIGDFESGIDKINLSAMQAGLSFIGTAGFTGVAGQVRFNKAQGLVMGDLNGDGAADFAIEVTGVASLSASDFIL</sequence>
<dbReference type="SUPFAM" id="SSF51120">
    <property type="entry name" value="beta-Roll"/>
    <property type="match status" value="3"/>
</dbReference>
<dbReference type="PROSITE" id="PS00330">
    <property type="entry name" value="HEMOLYSIN_CALCIUM"/>
    <property type="match status" value="8"/>
</dbReference>
<dbReference type="InterPro" id="IPR011049">
    <property type="entry name" value="Serralysin-like_metalloprot_C"/>
</dbReference>
<evidence type="ECO:0000313" key="11">
    <source>
        <dbReference type="Proteomes" id="UP001247754"/>
    </source>
</evidence>
<evidence type="ECO:0000256" key="8">
    <source>
        <dbReference type="SAM" id="MobiDB-lite"/>
    </source>
</evidence>
<dbReference type="InterPro" id="IPR022398">
    <property type="entry name" value="Peptidase_S8_His-AS"/>
</dbReference>
<dbReference type="Gene3D" id="2.60.120.260">
    <property type="entry name" value="Galactose-binding domain-like"/>
    <property type="match status" value="1"/>
</dbReference>
<dbReference type="SUPFAM" id="SSF49785">
    <property type="entry name" value="Galactose-binding domain-like"/>
    <property type="match status" value="1"/>
</dbReference>
<name>A0ABU1FC80_9RHOB</name>
<dbReference type="InterPro" id="IPR023828">
    <property type="entry name" value="Peptidase_S8_Ser-AS"/>
</dbReference>
<evidence type="ECO:0000256" key="7">
    <source>
        <dbReference type="PROSITE-ProRule" id="PRU01240"/>
    </source>
</evidence>
<keyword evidence="4 7" id="KW-0378">Hydrolase</keyword>
<dbReference type="InterPro" id="IPR034182">
    <property type="entry name" value="Kexin/furin"/>
</dbReference>
<reference evidence="10 11" key="1">
    <citation type="submission" date="2023-09" db="EMBL/GenBank/DDBJ databases">
        <title>Xinfangfangia sedmenti sp. nov., isolated the sedment.</title>
        <authorList>
            <person name="Xu L."/>
        </authorList>
    </citation>
    <scope>NUCLEOTIDE SEQUENCE [LARGE SCALE GENOMIC DNA]</scope>
    <source>
        <strain evidence="10 11">LG-4</strain>
    </source>
</reference>
<dbReference type="Gene3D" id="3.40.50.200">
    <property type="entry name" value="Peptidase S8/S53 domain"/>
    <property type="match status" value="1"/>
</dbReference>
<comment type="similarity">
    <text evidence="1">Belongs to the peptidase S8 family. Furin subfamily.</text>
</comment>
<keyword evidence="5 7" id="KW-0720">Serine protease</keyword>
<dbReference type="InterPro" id="IPR001343">
    <property type="entry name" value="Hemolysn_Ca-bd"/>
</dbReference>
<dbReference type="SUPFAM" id="SSF52743">
    <property type="entry name" value="Subtilisin-like"/>
    <property type="match status" value="1"/>
</dbReference>
<feature type="active site" description="Charge relay system" evidence="7">
    <location>
        <position position="177"/>
    </location>
</feature>
<dbReference type="Pfam" id="PF00353">
    <property type="entry name" value="HemolysinCabind"/>
    <property type="match status" value="6"/>
</dbReference>
<dbReference type="InterPro" id="IPR015500">
    <property type="entry name" value="Peptidase_S8_subtilisin-rel"/>
</dbReference>
<evidence type="ECO:0000313" key="10">
    <source>
        <dbReference type="EMBL" id="MDR5654446.1"/>
    </source>
</evidence>
<dbReference type="PRINTS" id="PR00313">
    <property type="entry name" value="CABNDNGRPT"/>
</dbReference>
<accession>A0ABU1FC80</accession>
<keyword evidence="3" id="KW-0732">Signal</keyword>
<evidence type="ECO:0000256" key="1">
    <source>
        <dbReference type="ARBA" id="ARBA00005325"/>
    </source>
</evidence>
<protein>
    <submittedName>
        <fullName evidence="10">S8 family serine peptidase</fullName>
    </submittedName>
</protein>
<proteinExistence type="inferred from homology"/>
<dbReference type="Proteomes" id="UP001247754">
    <property type="component" value="Unassembled WGS sequence"/>
</dbReference>
<dbReference type="InterPro" id="IPR000209">
    <property type="entry name" value="Peptidase_S8/S53_dom"/>
</dbReference>
<dbReference type="PROSITE" id="PS00137">
    <property type="entry name" value="SUBTILASE_HIS"/>
    <property type="match status" value="1"/>
</dbReference>
<feature type="compositionally biased region" description="Low complexity" evidence="8">
    <location>
        <begin position="35"/>
        <end position="47"/>
    </location>
</feature>
<dbReference type="InterPro" id="IPR008979">
    <property type="entry name" value="Galactose-bd-like_sf"/>
</dbReference>
<evidence type="ECO:0000256" key="3">
    <source>
        <dbReference type="ARBA" id="ARBA00022729"/>
    </source>
</evidence>